<dbReference type="Proteomes" id="UP001186944">
    <property type="component" value="Unassembled WGS sequence"/>
</dbReference>
<comment type="caution">
    <text evidence="1">The sequence shown here is derived from an EMBL/GenBank/DDBJ whole genome shotgun (WGS) entry which is preliminary data.</text>
</comment>
<sequence>MRNDCIIPTVKFGGGGVTVWGAMSYRGPGFLTPLQGNLKGIGYIDILKIFAVPSAHLLGYGDNFFLQDDGAPCRRARIVES</sequence>
<keyword evidence="2" id="KW-1185">Reference proteome</keyword>
<name>A0AA89BR92_PINIB</name>
<accession>A0AA89BR92</accession>
<reference evidence="1" key="1">
    <citation type="submission" date="2019-08" db="EMBL/GenBank/DDBJ databases">
        <title>The improved chromosome-level genome for the pearl oyster Pinctada fucata martensii using PacBio sequencing and Hi-C.</title>
        <authorList>
            <person name="Zheng Z."/>
        </authorList>
    </citation>
    <scope>NUCLEOTIDE SEQUENCE</scope>
    <source>
        <strain evidence="1">ZZ-2019</strain>
        <tissue evidence="1">Adductor muscle</tissue>
    </source>
</reference>
<dbReference type="Gene3D" id="3.30.420.10">
    <property type="entry name" value="Ribonuclease H-like superfamily/Ribonuclease H"/>
    <property type="match status" value="1"/>
</dbReference>
<dbReference type="InterPro" id="IPR036397">
    <property type="entry name" value="RNaseH_sf"/>
</dbReference>
<organism evidence="1 2">
    <name type="scientific">Pinctada imbricata</name>
    <name type="common">Atlantic pearl-oyster</name>
    <name type="synonym">Pinctada martensii</name>
    <dbReference type="NCBI Taxonomy" id="66713"/>
    <lineage>
        <taxon>Eukaryota</taxon>
        <taxon>Metazoa</taxon>
        <taxon>Spiralia</taxon>
        <taxon>Lophotrochozoa</taxon>
        <taxon>Mollusca</taxon>
        <taxon>Bivalvia</taxon>
        <taxon>Autobranchia</taxon>
        <taxon>Pteriomorphia</taxon>
        <taxon>Pterioida</taxon>
        <taxon>Pterioidea</taxon>
        <taxon>Pteriidae</taxon>
        <taxon>Pinctada</taxon>
    </lineage>
</organism>
<protein>
    <submittedName>
        <fullName evidence="1">Uncharacterized protein</fullName>
    </submittedName>
</protein>
<dbReference type="GO" id="GO:0003676">
    <property type="term" value="F:nucleic acid binding"/>
    <property type="evidence" value="ECO:0007669"/>
    <property type="project" value="InterPro"/>
</dbReference>
<gene>
    <name evidence="1" type="ORF">FSP39_017172</name>
</gene>
<evidence type="ECO:0000313" key="1">
    <source>
        <dbReference type="EMBL" id="KAK3091106.1"/>
    </source>
</evidence>
<evidence type="ECO:0000313" key="2">
    <source>
        <dbReference type="Proteomes" id="UP001186944"/>
    </source>
</evidence>
<proteinExistence type="predicted"/>
<dbReference type="EMBL" id="VSWD01000010">
    <property type="protein sequence ID" value="KAK3091106.1"/>
    <property type="molecule type" value="Genomic_DNA"/>
</dbReference>
<dbReference type="AlphaFoldDB" id="A0AA89BR92"/>